<evidence type="ECO:0000259" key="7">
    <source>
        <dbReference type="PROSITE" id="PS51379"/>
    </source>
</evidence>
<evidence type="ECO:0000256" key="6">
    <source>
        <dbReference type="ARBA" id="ARBA00023014"/>
    </source>
</evidence>
<sequence>MSGTCKNDAKTRKGLLIDYEFCTGCHSCEVACKQELNLPHGQFGIKLCQDGPRKINANKWEYNYIPVPTSLCNLCEERVAAGKLPTCVHHCQAGVMSYGTIEELSEQMANKSKMVMFTPV</sequence>
<keyword evidence="6" id="KW-0411">Iron-sulfur</keyword>
<feature type="domain" description="4Fe-4S ferredoxin-type" evidence="7">
    <location>
        <begin position="13"/>
        <end position="41"/>
    </location>
</feature>
<evidence type="ECO:0000256" key="3">
    <source>
        <dbReference type="ARBA" id="ARBA00022723"/>
    </source>
</evidence>
<dbReference type="InterPro" id="IPR017896">
    <property type="entry name" value="4Fe4S_Fe-S-bd"/>
</dbReference>
<protein>
    <recommendedName>
        <fullName evidence="7">4Fe-4S ferredoxin-type domain-containing protein</fullName>
    </recommendedName>
</protein>
<comment type="subcellular location">
    <subcellularLocation>
        <location evidence="1">Cell envelope</location>
    </subcellularLocation>
</comment>
<dbReference type="RefSeq" id="WP_093796041.1">
    <property type="nucleotide sequence ID" value="NZ_CP155571.1"/>
</dbReference>
<keyword evidence="3" id="KW-0479">Metal-binding</keyword>
<name>A0ABZ3J7B9_SPOA4</name>
<dbReference type="Gene3D" id="3.30.70.20">
    <property type="match status" value="2"/>
</dbReference>
<dbReference type="PANTHER" id="PTHR43545">
    <property type="entry name" value="FORMATE DEHYDROGENASE, NITRATE-INDUCIBLE, IRON-SULFUR SUBUNIT"/>
    <property type="match status" value="1"/>
</dbReference>
<dbReference type="InterPro" id="IPR051555">
    <property type="entry name" value="FDH_Electron_Transfer_Unit"/>
</dbReference>
<accession>A0ABZ3J7B9</accession>
<evidence type="ECO:0000313" key="8">
    <source>
        <dbReference type="EMBL" id="XFO73781.1"/>
    </source>
</evidence>
<dbReference type="EMBL" id="CP155571">
    <property type="protein sequence ID" value="XFO73781.1"/>
    <property type="molecule type" value="Genomic_DNA"/>
</dbReference>
<proteinExistence type="predicted"/>
<dbReference type="PROSITE" id="PS51379">
    <property type="entry name" value="4FE4S_FER_2"/>
    <property type="match status" value="1"/>
</dbReference>
<keyword evidence="9" id="KW-1185">Reference proteome</keyword>
<evidence type="ECO:0000256" key="1">
    <source>
        <dbReference type="ARBA" id="ARBA00004196"/>
    </source>
</evidence>
<evidence type="ECO:0000313" key="9">
    <source>
        <dbReference type="Proteomes" id="UP000216052"/>
    </source>
</evidence>
<keyword evidence="4" id="KW-0677">Repeat</keyword>
<evidence type="ECO:0000256" key="4">
    <source>
        <dbReference type="ARBA" id="ARBA00022737"/>
    </source>
</evidence>
<gene>
    <name evidence="8" type="ORF">SPACI_038880</name>
</gene>
<keyword evidence="2" id="KW-0004">4Fe-4S</keyword>
<keyword evidence="5" id="KW-0408">Iron</keyword>
<organism evidence="8 9">
    <name type="scientific">Sporomusa acidovorans (strain ATCC 49682 / DSM 3132 / Mol)</name>
    <dbReference type="NCBI Taxonomy" id="1123286"/>
    <lineage>
        <taxon>Bacteria</taxon>
        <taxon>Bacillati</taxon>
        <taxon>Bacillota</taxon>
        <taxon>Negativicutes</taxon>
        <taxon>Selenomonadales</taxon>
        <taxon>Sporomusaceae</taxon>
        <taxon>Sporomusa</taxon>
    </lineage>
</organism>
<dbReference type="Proteomes" id="UP000216052">
    <property type="component" value="Chromosome"/>
</dbReference>
<dbReference type="Pfam" id="PF12797">
    <property type="entry name" value="Fer4_2"/>
    <property type="match status" value="1"/>
</dbReference>
<evidence type="ECO:0000256" key="5">
    <source>
        <dbReference type="ARBA" id="ARBA00023004"/>
    </source>
</evidence>
<evidence type="ECO:0000256" key="2">
    <source>
        <dbReference type="ARBA" id="ARBA00022485"/>
    </source>
</evidence>
<reference evidence="8" key="1">
    <citation type="submission" date="2024-05" db="EMBL/GenBank/DDBJ databases">
        <title>Isolation and characterization of Sporomusa carbonis sp. nov., a carboxydotrophic hydrogenogen in the genus of Sporomusa isolated from a charcoal burning pile.</title>
        <authorList>
            <person name="Boeer T."/>
            <person name="Rosenbaum F."/>
            <person name="Eysell L."/>
            <person name="Mueller V."/>
            <person name="Daniel R."/>
            <person name="Poehlein A."/>
        </authorList>
    </citation>
    <scope>NUCLEOTIDE SEQUENCE [LARGE SCALE GENOMIC DNA]</scope>
    <source>
        <strain evidence="8">DSM 3132</strain>
    </source>
</reference>
<dbReference type="SUPFAM" id="SSF54862">
    <property type="entry name" value="4Fe-4S ferredoxins"/>
    <property type="match status" value="1"/>
</dbReference>
<dbReference type="PANTHER" id="PTHR43545:SF6">
    <property type="entry name" value="FORMATE DEHYDROGENASE, NITRATE-INDUCIBLE, IRON-SULFUR SUBUNIT"/>
    <property type="match status" value="1"/>
</dbReference>